<dbReference type="Proteomes" id="UP000239001">
    <property type="component" value="Unassembled WGS sequence"/>
</dbReference>
<dbReference type="EMBL" id="PXOH01000029">
    <property type="protein sequence ID" value="PSF33639.1"/>
    <property type="molecule type" value="Genomic_DNA"/>
</dbReference>
<name>A0A2T1LTF4_9CHRO</name>
<dbReference type="RefSeq" id="WP_106458656.1">
    <property type="nucleotide sequence ID" value="NZ_PXOH01000029.1"/>
</dbReference>
<comment type="caution">
    <text evidence="1">The sequence shown here is derived from an EMBL/GenBank/DDBJ whole genome shotgun (WGS) entry which is preliminary data.</text>
</comment>
<organism evidence="1 2">
    <name type="scientific">Aphanothece hegewaldii CCALA 016</name>
    <dbReference type="NCBI Taxonomy" id="2107694"/>
    <lineage>
        <taxon>Bacteria</taxon>
        <taxon>Bacillati</taxon>
        <taxon>Cyanobacteriota</taxon>
        <taxon>Cyanophyceae</taxon>
        <taxon>Oscillatoriophycideae</taxon>
        <taxon>Chroococcales</taxon>
        <taxon>Aphanothecaceae</taxon>
        <taxon>Aphanothece</taxon>
    </lineage>
</organism>
<sequence length="314" mass="37124">MTYPLSPGNRVVWYNEFEEIRGTIKRLYKNKALIKTTDFEEIKVPLDELELVPVVTPVRAACPMKVGDRVSHRYFLHYGIGTIKQIFDLPISGWRLLIFWEGINAESQEDFDRIELVREQNTCTLTTSKNDCTLKDDECRWNPDDFGECDRLTEPDGQKLIFFDTNEPPDPDDFISLEEYEKAYRNWKEARSHDCTLTTDTEINFNPKDYPTTQDWLDDSINQFFYEEGEYELIVPTFPDEPVREQESVREQENNCTLTPDENDCTLTTKLHPNRWIEEKMIKRSGKLHGPYRYERWRDESGKMKSKYLGKKPV</sequence>
<reference evidence="1 2" key="1">
    <citation type="submission" date="2018-03" db="EMBL/GenBank/DDBJ databases">
        <title>The ancient ancestry and fast evolution of plastids.</title>
        <authorList>
            <person name="Moore K.R."/>
            <person name="Magnabosco C."/>
            <person name="Momper L."/>
            <person name="Gold D.A."/>
            <person name="Bosak T."/>
            <person name="Fournier G.P."/>
        </authorList>
    </citation>
    <scope>NUCLEOTIDE SEQUENCE [LARGE SCALE GENOMIC DNA]</scope>
    <source>
        <strain evidence="1 2">CCALA 016</strain>
    </source>
</reference>
<dbReference type="AlphaFoldDB" id="A0A2T1LTF4"/>
<protein>
    <submittedName>
        <fullName evidence="1">Uncharacterized protein</fullName>
    </submittedName>
</protein>
<gene>
    <name evidence="1" type="ORF">C7H19_19840</name>
</gene>
<accession>A0A2T1LTF4</accession>
<keyword evidence="2" id="KW-1185">Reference proteome</keyword>
<dbReference type="OrthoDB" id="497286at2"/>
<proteinExistence type="predicted"/>
<evidence type="ECO:0000313" key="1">
    <source>
        <dbReference type="EMBL" id="PSF33639.1"/>
    </source>
</evidence>
<evidence type="ECO:0000313" key="2">
    <source>
        <dbReference type="Proteomes" id="UP000239001"/>
    </source>
</evidence>
<reference evidence="1 2" key="2">
    <citation type="submission" date="2018-03" db="EMBL/GenBank/DDBJ databases">
        <authorList>
            <person name="Keele B.F."/>
        </authorList>
    </citation>
    <scope>NUCLEOTIDE SEQUENCE [LARGE SCALE GENOMIC DNA]</scope>
    <source>
        <strain evidence="1 2">CCALA 016</strain>
    </source>
</reference>